<dbReference type="RefSeq" id="WP_302244060.1">
    <property type="nucleotide sequence ID" value="NZ_JAULJQ010000003.1"/>
</dbReference>
<organism evidence="1 2">
    <name type="scientific">Campylobacter magnus</name>
    <dbReference type="NCBI Taxonomy" id="3026462"/>
    <lineage>
        <taxon>Bacteria</taxon>
        <taxon>Pseudomonadati</taxon>
        <taxon>Campylobacterota</taxon>
        <taxon>Epsilonproteobacteria</taxon>
        <taxon>Campylobacterales</taxon>
        <taxon>Campylobacteraceae</taxon>
        <taxon>Campylobacter</taxon>
    </lineage>
</organism>
<dbReference type="Proteomes" id="UP001171111">
    <property type="component" value="Unassembled WGS sequence"/>
</dbReference>
<name>A0ABT8T6C0_9BACT</name>
<comment type="caution">
    <text evidence="1">The sequence shown here is derived from an EMBL/GenBank/DDBJ whole genome shotgun (WGS) entry which is preliminary data.</text>
</comment>
<keyword evidence="2" id="KW-1185">Reference proteome</keyword>
<reference evidence="1 2" key="1">
    <citation type="submission" date="2023-06" db="EMBL/GenBank/DDBJ databases">
        <title>Campylobacter magnum sp. nov., isolated from cecal contents of domestic pigs (Sus scrofa domesticus).</title>
        <authorList>
            <person name="Papic B."/>
            <person name="Gruntar I."/>
        </authorList>
    </citation>
    <scope>NUCLEOTIDE SEQUENCE [LARGE SCALE GENOMIC DNA]</scope>
    <source>
        <strain evidence="2">34484-21</strain>
    </source>
</reference>
<accession>A0ABT8T6C0</accession>
<dbReference type="EMBL" id="JAULJQ010000003">
    <property type="protein sequence ID" value="MDO2409216.1"/>
    <property type="molecule type" value="Genomic_DNA"/>
</dbReference>
<evidence type="ECO:0000313" key="1">
    <source>
        <dbReference type="EMBL" id="MDO2409216.1"/>
    </source>
</evidence>
<evidence type="ECO:0000313" key="2">
    <source>
        <dbReference type="Proteomes" id="UP001171111"/>
    </source>
</evidence>
<proteinExistence type="predicted"/>
<sequence length="41" mass="4845">MKKRISAFYLNESTIISCYKYIRISLITKVKKVPQIVPHFS</sequence>
<gene>
    <name evidence="1" type="ORF">Q2362_03760</name>
</gene>
<protein>
    <submittedName>
        <fullName evidence="1">Uncharacterized protein</fullName>
    </submittedName>
</protein>